<sequence>MAEEESKQVWQFNFLMNSGRTVTQEVELSEPHTTREACEFIIKQLERGLWWSLDDDLVIRTDRVETFFVGDLEREEDFLNKDED</sequence>
<dbReference type="RefSeq" id="WP_245728979.1">
    <property type="nucleotide sequence ID" value="NZ_FNQR01000012.1"/>
</dbReference>
<proteinExistence type="predicted"/>
<name>A0A1H4FPP6_9BACI</name>
<organism evidence="1 2">
    <name type="scientific">Thalassobacillus cyri</name>
    <dbReference type="NCBI Taxonomy" id="571932"/>
    <lineage>
        <taxon>Bacteria</taxon>
        <taxon>Bacillati</taxon>
        <taxon>Bacillota</taxon>
        <taxon>Bacilli</taxon>
        <taxon>Bacillales</taxon>
        <taxon>Bacillaceae</taxon>
        <taxon>Thalassobacillus</taxon>
    </lineage>
</organism>
<evidence type="ECO:0000313" key="1">
    <source>
        <dbReference type="EMBL" id="SEA99339.1"/>
    </source>
</evidence>
<accession>A0A1H4FPP6</accession>
<reference evidence="1 2" key="1">
    <citation type="submission" date="2016-10" db="EMBL/GenBank/DDBJ databases">
        <authorList>
            <person name="de Groot N.N."/>
        </authorList>
    </citation>
    <scope>NUCLEOTIDE SEQUENCE [LARGE SCALE GENOMIC DNA]</scope>
    <source>
        <strain evidence="1 2">CCM7597</strain>
    </source>
</reference>
<dbReference type="Proteomes" id="UP000198584">
    <property type="component" value="Unassembled WGS sequence"/>
</dbReference>
<dbReference type="AlphaFoldDB" id="A0A1H4FPP6"/>
<keyword evidence="2" id="KW-1185">Reference proteome</keyword>
<dbReference type="EMBL" id="FNQR01000012">
    <property type="protein sequence ID" value="SEA99339.1"/>
    <property type="molecule type" value="Genomic_DNA"/>
</dbReference>
<evidence type="ECO:0000313" key="2">
    <source>
        <dbReference type="Proteomes" id="UP000198584"/>
    </source>
</evidence>
<gene>
    <name evidence="1" type="ORF">SAMN05421743_11259</name>
</gene>
<protein>
    <submittedName>
        <fullName evidence="1">Uncharacterized protein</fullName>
    </submittedName>
</protein>